<keyword evidence="4" id="KW-1185">Reference proteome</keyword>
<dbReference type="EnsemblMetazoa" id="ISCW016437-RA">
    <property type="protein sequence ID" value="ISCW016437-PA"/>
    <property type="gene ID" value="ISCW016437"/>
</dbReference>
<evidence type="ECO:0000313" key="2">
    <source>
        <dbReference type="EMBL" id="EEC02457.1"/>
    </source>
</evidence>
<dbReference type="SMART" id="SM00409">
    <property type="entry name" value="IG"/>
    <property type="match status" value="2"/>
</dbReference>
<evidence type="ECO:0000313" key="3">
    <source>
        <dbReference type="EnsemblMetazoa" id="ISCW016437-PA"/>
    </source>
</evidence>
<dbReference type="EMBL" id="ABJB010060936">
    <property type="status" value="NOT_ANNOTATED_CDS"/>
    <property type="molecule type" value="Genomic_DNA"/>
</dbReference>
<dbReference type="InterPro" id="IPR003598">
    <property type="entry name" value="Ig_sub2"/>
</dbReference>
<dbReference type="GO" id="GO:0005886">
    <property type="term" value="C:plasma membrane"/>
    <property type="evidence" value="ECO:0000318"/>
    <property type="project" value="GO_Central"/>
</dbReference>
<reference evidence="2 4" key="1">
    <citation type="submission" date="2008-03" db="EMBL/GenBank/DDBJ databases">
        <title>Annotation of Ixodes scapularis.</title>
        <authorList>
            <consortium name="Ixodes scapularis Genome Project Consortium"/>
            <person name="Caler E."/>
            <person name="Hannick L.I."/>
            <person name="Bidwell S."/>
            <person name="Joardar V."/>
            <person name="Thiagarajan M."/>
            <person name="Amedeo P."/>
            <person name="Galinsky K.J."/>
            <person name="Schobel S."/>
            <person name="Inman J."/>
            <person name="Hostetler J."/>
            <person name="Miller J."/>
            <person name="Hammond M."/>
            <person name="Megy K."/>
            <person name="Lawson D."/>
            <person name="Kodira C."/>
            <person name="Sutton G."/>
            <person name="Meyer J."/>
            <person name="Hill C.A."/>
            <person name="Birren B."/>
            <person name="Nene V."/>
            <person name="Collins F."/>
            <person name="Alarcon-Chaidez F."/>
            <person name="Wikel S."/>
            <person name="Strausberg R."/>
        </authorList>
    </citation>
    <scope>NUCLEOTIDE SEQUENCE [LARGE SCALE GENOMIC DNA]</scope>
    <source>
        <strain evidence="4">Wikel</strain>
        <strain evidence="2">Wikel colony</strain>
    </source>
</reference>
<dbReference type="Proteomes" id="UP000001555">
    <property type="component" value="Unassembled WGS sequence"/>
</dbReference>
<dbReference type="InterPro" id="IPR013098">
    <property type="entry name" value="Ig_I-set"/>
</dbReference>
<dbReference type="InterPro" id="IPR013783">
    <property type="entry name" value="Ig-like_fold"/>
</dbReference>
<dbReference type="GO" id="GO:0098632">
    <property type="term" value="F:cell-cell adhesion mediator activity"/>
    <property type="evidence" value="ECO:0000318"/>
    <property type="project" value="GO_Central"/>
</dbReference>
<dbReference type="EMBL" id="ABJB011075787">
    <property type="status" value="NOT_ANNOTATED_CDS"/>
    <property type="molecule type" value="Genomic_DNA"/>
</dbReference>
<proteinExistence type="predicted"/>
<dbReference type="GO" id="GO:0007411">
    <property type="term" value="P:axon guidance"/>
    <property type="evidence" value="ECO:0000318"/>
    <property type="project" value="GO_Central"/>
</dbReference>
<dbReference type="VEuPathDB" id="VectorBase:ISCI016437"/>
<dbReference type="InParanoid" id="B7P785"/>
<gene>
    <name evidence="2" type="ORF">IscW_ISCW016437</name>
</gene>
<protein>
    <recommendedName>
        <fullName evidence="1">Ig-like domain-containing protein</fullName>
    </recommendedName>
</protein>
<reference evidence="3" key="2">
    <citation type="submission" date="2020-05" db="UniProtKB">
        <authorList>
            <consortium name="EnsemblMetazoa"/>
        </authorList>
    </citation>
    <scope>IDENTIFICATION</scope>
    <source>
        <strain evidence="3">wikel</strain>
    </source>
</reference>
<dbReference type="FunFam" id="2.60.40.10:FF:000333">
    <property type="entry name" value="Down syndrome cell adhesion molecule"/>
    <property type="match status" value="1"/>
</dbReference>
<dbReference type="HOGENOM" id="CLU_1205941_0_0_1"/>
<dbReference type="SMART" id="SM00408">
    <property type="entry name" value="IGc2"/>
    <property type="match status" value="1"/>
</dbReference>
<dbReference type="EMBL" id="ABJB010774827">
    <property type="status" value="NOT_ANNOTATED_CDS"/>
    <property type="molecule type" value="Genomic_DNA"/>
</dbReference>
<dbReference type="GO" id="GO:0070593">
    <property type="term" value="P:dendrite self-avoidance"/>
    <property type="evidence" value="ECO:0000318"/>
    <property type="project" value="GO_Central"/>
</dbReference>
<dbReference type="Pfam" id="PF07679">
    <property type="entry name" value="I-set"/>
    <property type="match status" value="2"/>
</dbReference>
<feature type="domain" description="Ig-like" evidence="1">
    <location>
        <begin position="49"/>
        <end position="134"/>
    </location>
</feature>
<dbReference type="AlphaFoldDB" id="B7P785"/>
<evidence type="ECO:0000313" key="4">
    <source>
        <dbReference type="Proteomes" id="UP000001555"/>
    </source>
</evidence>
<dbReference type="EMBL" id="ABJB010510262">
    <property type="status" value="NOT_ANNOTATED_CDS"/>
    <property type="molecule type" value="Genomic_DNA"/>
</dbReference>
<accession>B7P785</accession>
<name>B7P785_IXOSC</name>
<dbReference type="PANTHER" id="PTHR45889">
    <property type="entry name" value="IG-LIKE DOMAIN-CONTAINING PROTEIN"/>
    <property type="match status" value="1"/>
</dbReference>
<dbReference type="InterPro" id="IPR036179">
    <property type="entry name" value="Ig-like_dom_sf"/>
</dbReference>
<dbReference type="PANTHER" id="PTHR45889:SF8">
    <property type="entry name" value="IG-LIKE DOMAIN-CONTAINING PROTEIN"/>
    <property type="match status" value="1"/>
</dbReference>
<organism>
    <name type="scientific">Ixodes scapularis</name>
    <name type="common">Black-legged tick</name>
    <name type="synonym">Deer tick</name>
    <dbReference type="NCBI Taxonomy" id="6945"/>
    <lineage>
        <taxon>Eukaryota</taxon>
        <taxon>Metazoa</taxon>
        <taxon>Ecdysozoa</taxon>
        <taxon>Arthropoda</taxon>
        <taxon>Chelicerata</taxon>
        <taxon>Arachnida</taxon>
        <taxon>Acari</taxon>
        <taxon>Parasitiformes</taxon>
        <taxon>Ixodida</taxon>
        <taxon>Ixodoidea</taxon>
        <taxon>Ixodidae</taxon>
        <taxon>Ixodinae</taxon>
        <taxon>Ixodes</taxon>
    </lineage>
</organism>
<dbReference type="VEuPathDB" id="VectorBase:ISCW016437"/>
<dbReference type="InterPro" id="IPR003599">
    <property type="entry name" value="Ig_sub"/>
</dbReference>
<sequence length="230" mass="25041">MRLPDGDDVDVRTLMRRRFRAPAPARMLFLLLVVHVRCGAGIEPVRLQPLHFMPTVKSGDNVQTMCAVQSGGEQVTFSWTKDSQPLATGHRVAVHSLPTTSILLVKNASVFDAGNYTCTGRNPLGQDSVTATLSVQDLVEEPPGPRWQTGRDSSSLEMASVSRDDVGTYRCRADNGLGEISADIDLVVRASEADRGATNRGYCTTATPQRLLDRIIIIGHDTRAAIRCPE</sequence>
<dbReference type="STRING" id="6945.B7P785"/>
<dbReference type="EMBL" id="ABJB010713198">
    <property type="status" value="NOT_ANNOTATED_CDS"/>
    <property type="molecule type" value="Genomic_DNA"/>
</dbReference>
<dbReference type="GO" id="GO:0030424">
    <property type="term" value="C:axon"/>
    <property type="evidence" value="ECO:0000318"/>
    <property type="project" value="GO_Central"/>
</dbReference>
<dbReference type="Gene3D" id="2.60.40.10">
    <property type="entry name" value="Immunoglobulins"/>
    <property type="match status" value="2"/>
</dbReference>
<dbReference type="InterPro" id="IPR007110">
    <property type="entry name" value="Ig-like_dom"/>
</dbReference>
<dbReference type="SUPFAM" id="SSF48726">
    <property type="entry name" value="Immunoglobulin"/>
    <property type="match status" value="2"/>
</dbReference>
<evidence type="ECO:0000259" key="1">
    <source>
        <dbReference type="PROSITE" id="PS50835"/>
    </source>
</evidence>
<dbReference type="PROSITE" id="PS50835">
    <property type="entry name" value="IG_LIKE"/>
    <property type="match status" value="1"/>
</dbReference>
<dbReference type="PaxDb" id="6945-B7P785"/>
<dbReference type="GO" id="GO:0007156">
    <property type="term" value="P:homophilic cell adhesion via plasma membrane adhesion molecules"/>
    <property type="evidence" value="ECO:0000318"/>
    <property type="project" value="GO_Central"/>
</dbReference>
<dbReference type="EMBL" id="DS650268">
    <property type="protein sequence ID" value="EEC02457.1"/>
    <property type="molecule type" value="Genomic_DNA"/>
</dbReference>